<reference evidence="2 3" key="1">
    <citation type="submission" date="2013-02" db="EMBL/GenBank/DDBJ databases">
        <title>The Genome Sequence of Plasmodium inui San Antonio 1.</title>
        <authorList>
            <consortium name="The Broad Institute Genome Sequencing Platform"/>
            <consortium name="The Broad Institute Genome Sequencing Center for Infectious Disease"/>
            <person name="Neafsey D."/>
            <person name="Cheeseman I."/>
            <person name="Volkman S."/>
            <person name="Adams J."/>
            <person name="Walker B."/>
            <person name="Young S.K."/>
            <person name="Zeng Q."/>
            <person name="Gargeya S."/>
            <person name="Fitzgerald M."/>
            <person name="Haas B."/>
            <person name="Abouelleil A."/>
            <person name="Alvarado L."/>
            <person name="Arachchi H.M."/>
            <person name="Berlin A.M."/>
            <person name="Chapman S.B."/>
            <person name="Dewar J."/>
            <person name="Goldberg J."/>
            <person name="Griggs A."/>
            <person name="Gujja S."/>
            <person name="Hansen M."/>
            <person name="Howarth C."/>
            <person name="Imamovic A."/>
            <person name="Larimer J."/>
            <person name="McCowan C."/>
            <person name="Murphy C."/>
            <person name="Neiman D."/>
            <person name="Pearson M."/>
            <person name="Priest M."/>
            <person name="Roberts A."/>
            <person name="Saif S."/>
            <person name="Shea T."/>
            <person name="Sisk P."/>
            <person name="Sykes S."/>
            <person name="Wortman J."/>
            <person name="Nusbaum C."/>
            <person name="Birren B."/>
        </authorList>
    </citation>
    <scope>NUCLEOTIDE SEQUENCE [LARGE SCALE GENOMIC DNA]</scope>
    <source>
        <strain evidence="2 3">San Antonio 1</strain>
    </source>
</reference>
<protein>
    <submittedName>
        <fullName evidence="2">Uncharacterized protein</fullName>
    </submittedName>
</protein>
<name>W7AH48_9APIC</name>
<feature type="compositionally biased region" description="Basic and acidic residues" evidence="1">
    <location>
        <begin position="1"/>
        <end position="16"/>
    </location>
</feature>
<proteinExistence type="predicted"/>
<feature type="compositionally biased region" description="Basic and acidic residues" evidence="1">
    <location>
        <begin position="657"/>
        <end position="666"/>
    </location>
</feature>
<organism evidence="2 3">
    <name type="scientific">Plasmodium inui San Antonio 1</name>
    <dbReference type="NCBI Taxonomy" id="1237626"/>
    <lineage>
        <taxon>Eukaryota</taxon>
        <taxon>Sar</taxon>
        <taxon>Alveolata</taxon>
        <taxon>Apicomplexa</taxon>
        <taxon>Aconoidasida</taxon>
        <taxon>Haemosporida</taxon>
        <taxon>Plasmodiidae</taxon>
        <taxon>Plasmodium</taxon>
        <taxon>Plasmodium (Plasmodium)</taxon>
    </lineage>
</organism>
<dbReference type="EMBL" id="KI965493">
    <property type="protein sequence ID" value="EUD64591.1"/>
    <property type="molecule type" value="Genomic_DNA"/>
</dbReference>
<feature type="compositionally biased region" description="Basic and acidic residues" evidence="1">
    <location>
        <begin position="48"/>
        <end position="64"/>
    </location>
</feature>
<feature type="region of interest" description="Disordered" evidence="1">
    <location>
        <begin position="657"/>
        <end position="677"/>
    </location>
</feature>
<evidence type="ECO:0000256" key="1">
    <source>
        <dbReference type="SAM" id="MobiDB-lite"/>
    </source>
</evidence>
<dbReference type="Proteomes" id="UP000030640">
    <property type="component" value="Unassembled WGS sequence"/>
</dbReference>
<feature type="compositionally biased region" description="Basic residues" evidence="1">
    <location>
        <begin position="17"/>
        <end position="31"/>
    </location>
</feature>
<feature type="compositionally biased region" description="Basic residues" evidence="1">
    <location>
        <begin position="1339"/>
        <end position="1348"/>
    </location>
</feature>
<dbReference type="RefSeq" id="XP_008818801.1">
    <property type="nucleotide sequence ID" value="XM_008820579.1"/>
</dbReference>
<keyword evidence="3" id="KW-1185">Reference proteome</keyword>
<feature type="compositionally biased region" description="Acidic residues" evidence="1">
    <location>
        <begin position="1380"/>
        <end position="1397"/>
    </location>
</feature>
<evidence type="ECO:0000313" key="3">
    <source>
        <dbReference type="Proteomes" id="UP000030640"/>
    </source>
</evidence>
<sequence length="1511" mass="169611">MSNMERLKQRLEESLQKHKNRLLKTRHKKAKWSMEEKGTKSTNYTGEEPNKIEKAKNETADSGRVKTAATGREKHPNIYDRNNLKSRLIERLGNAKVPQVKGKKERNTVVSGPLKDKLHCKANSSRSVIREGRGTSFRDGKTNRDGVAKGVIPHQSEPNHAVEDDTMEEHHQEGHVLEERALEDGNFDGVSKEIRDNLNDLFRHFINCKIKNLYVIHGDGGKVPRGEFAEEGRGVMMIPGVGESKEVQKGFIGQVAAEKKQLGVASPDVDEVGCENDAKGEEEGLYSHLCHVRGGQSNFNGEGVANGVSQRRDTRKETQMIGASIRRGGKNASMIADGRVVGSSEFLGTDIGSESYKRTFVKLMQIKKKIKKKIEKFEDGENRLFGTDKRTMCTSDASNEERNLSLRDISTFTDGNVSSAKGINHWGVVQVDSSVASAASTNQEVSSTGESIELFTTQKNIFVCNYYTKKSRRSKDSRRERKEGEVHLVSDAANFLGSAFSLASHSTAMCEVGKGQLNECQPAECYSAEYEGNCNPHKQYASSTYGRDYRRKPTRKGSTQVERVTQGRGSHVNRIPDQRERRQEKRRDYPGKTKYELSSCPSSSLSYQGNFLSPSRRNAFKCLRGEVRRGLSTHMGRQSNDEWSRTGERYAKWNTRDRGREPHYASENRPLGPEQSATCEQEGAKCEMRSVMQCEMNMCNKRSVEKEGVNRFPIWCWPSEKEGPYKGGGVQPPPPVQWNRCSSKFSPSLSGESVGHCFVELNGQYSRPGDGPRERAPLSGNRTNTHATHLQLTRSAHHSCDEQAKCYICSFPIRNSEEEFILKRKKKDYHVGRLHKEDTYRQKECTSIDCLNEADLLYRRNRCEVSHLAQGGYSHGEMIQRDIHTHKRSTNSERGILRSRQTIHGDSGKLSYMADQEGEPQKMETPERYIEIRHMGVDVHPSEDKGPGNGTNWRYPSGEEDEKEQEKKGQQHEPPFVNDSSDLTYGGKWKGEESHKREEAIWDGEGFSLQTSIHQGGVQRNIPTCAVKRNDGLDNTGSKSQWRNSPLRVALHEGSCARKEPTPPVVAPRDVDHFSEPYNTWVYKERVSASAEREGVSIESGIVNESTRGRKPKTRFWNISEGDTFNFPVEGSSGKVLQLGGLLEEGPAERHQGFGTEGGINRRRAPSNGAILKKVLRMKIEAMRGEKGNMGGQPQPGKVTPPMGLAQGEPNAHNIPDGERKLFRGQGQGGIPTHREAKQTDSGNGEGWVRDKLFGQMGGANVGGPSRSRGTFTRGTLNGASMNGDILNRIPLNNDPPSRLPPRSRVEKDAPREIAAPVGSPKIGACSLRSTSTLERIPSSRHTHRRYSLRSALTRKAPITVKQVGTEGPRHDDNNNRDDDDKDDDDKDDGGNDDDNMEVQRFNESYYCNLNRIKSDDVYPNSEEPISTSEKRSLMKAYLQDVRKKKRKEETRKVFNYNLKYNIEFFKFAQLICQDNRFCSNYLGHIGTNVAANGDDIDRIAFSIVRLFNGR</sequence>
<feature type="region of interest" description="Disordered" evidence="1">
    <location>
        <begin position="541"/>
        <end position="597"/>
    </location>
</feature>
<evidence type="ECO:0000313" key="2">
    <source>
        <dbReference type="EMBL" id="EUD64591.1"/>
    </source>
</evidence>
<accession>W7AH48</accession>
<feature type="region of interest" description="Disordered" evidence="1">
    <location>
        <begin position="123"/>
        <end position="161"/>
    </location>
</feature>
<feature type="region of interest" description="Disordered" evidence="1">
    <location>
        <begin position="1288"/>
        <end position="1398"/>
    </location>
</feature>
<feature type="compositionally biased region" description="Basic and acidic residues" evidence="1">
    <location>
        <begin position="1368"/>
        <end position="1379"/>
    </location>
</feature>
<feature type="region of interest" description="Disordered" evidence="1">
    <location>
        <begin position="1"/>
        <end position="69"/>
    </location>
</feature>
<feature type="region of interest" description="Disordered" evidence="1">
    <location>
        <begin position="1227"/>
        <end position="1246"/>
    </location>
</feature>
<dbReference type="VEuPathDB" id="PlasmoDB:C922_05006"/>
<gene>
    <name evidence="2" type="ORF">C922_05006</name>
</gene>
<dbReference type="OrthoDB" id="377381at2759"/>
<feature type="region of interest" description="Disordered" evidence="1">
    <location>
        <begin position="938"/>
        <end position="992"/>
    </location>
</feature>
<dbReference type="GeneID" id="20040280"/>
<feature type="compositionally biased region" description="Basic and acidic residues" evidence="1">
    <location>
        <begin position="128"/>
        <end position="147"/>
    </location>
</feature>
<feature type="compositionally biased region" description="Basic and acidic residues" evidence="1">
    <location>
        <begin position="574"/>
        <end position="595"/>
    </location>
</feature>